<gene>
    <name evidence="2" type="ORF">EXN75_04605</name>
</gene>
<evidence type="ECO:0000313" key="2">
    <source>
        <dbReference type="EMBL" id="TFH83035.1"/>
    </source>
</evidence>
<protein>
    <submittedName>
        <fullName evidence="2">Uncharacterized protein</fullName>
    </submittedName>
</protein>
<name>A0A4Y8VRG0_9BACT</name>
<organism evidence="2 3">
    <name type="scientific">Segatella hominis</name>
    <dbReference type="NCBI Taxonomy" id="2518605"/>
    <lineage>
        <taxon>Bacteria</taxon>
        <taxon>Pseudomonadati</taxon>
        <taxon>Bacteroidota</taxon>
        <taxon>Bacteroidia</taxon>
        <taxon>Bacteroidales</taxon>
        <taxon>Prevotellaceae</taxon>
        <taxon>Segatella</taxon>
    </lineage>
</organism>
<dbReference type="Proteomes" id="UP000297872">
    <property type="component" value="Unassembled WGS sequence"/>
</dbReference>
<sequence>MKNDLVLLTHEVEKKIGKKIHVGSDFEKLASIFSVKHHLKVSAQGLHKVWGYVSGKEKPTHETLNKLALFVGYQSWDDFHEALHGEDDGNLSYDTDEDHELKPDSSDDID</sequence>
<evidence type="ECO:0000313" key="3">
    <source>
        <dbReference type="Proteomes" id="UP000297872"/>
    </source>
</evidence>
<feature type="region of interest" description="Disordered" evidence="1">
    <location>
        <begin position="87"/>
        <end position="110"/>
    </location>
</feature>
<dbReference type="OrthoDB" id="639802at2"/>
<reference evidence="2 3" key="1">
    <citation type="submission" date="2019-02" db="EMBL/GenBank/DDBJ databases">
        <title>Draft Genome Sequence of the Prevotella sp. BCRC 81118, Isolated from Human Feces.</title>
        <authorList>
            <person name="Huang C.-H."/>
        </authorList>
    </citation>
    <scope>NUCLEOTIDE SEQUENCE [LARGE SCALE GENOMIC DNA]</scope>
    <source>
        <strain evidence="2 3">BCRC 81118</strain>
    </source>
</reference>
<evidence type="ECO:0000256" key="1">
    <source>
        <dbReference type="SAM" id="MobiDB-lite"/>
    </source>
</evidence>
<accession>A0A4Y8VRG0</accession>
<dbReference type="AlphaFoldDB" id="A0A4Y8VRG0"/>
<dbReference type="GeneID" id="302994574"/>
<keyword evidence="3" id="KW-1185">Reference proteome</keyword>
<dbReference type="EMBL" id="SGVY01000008">
    <property type="protein sequence ID" value="TFH83035.1"/>
    <property type="molecule type" value="Genomic_DNA"/>
</dbReference>
<comment type="caution">
    <text evidence="2">The sequence shown here is derived from an EMBL/GenBank/DDBJ whole genome shotgun (WGS) entry which is preliminary data.</text>
</comment>
<dbReference type="RefSeq" id="WP_022109756.1">
    <property type="nucleotide sequence ID" value="NZ_DAWCZC010000041.1"/>
</dbReference>
<proteinExistence type="predicted"/>
<feature type="compositionally biased region" description="Basic and acidic residues" evidence="1">
    <location>
        <begin position="99"/>
        <end position="110"/>
    </location>
</feature>